<dbReference type="RefSeq" id="XP_011636432.2">
    <property type="nucleotide sequence ID" value="XM_011638130.2"/>
</dbReference>
<dbReference type="Gene3D" id="1.10.238.10">
    <property type="entry name" value="EF-hand"/>
    <property type="match status" value="1"/>
</dbReference>
<protein>
    <recommendedName>
        <fullName evidence="13">nicotinamidase</fullName>
        <ecNumber evidence="13">3.5.1.19</ecNumber>
    </recommendedName>
    <alternativeName>
        <fullName evidence="14">Nicotinamide deamidase</fullName>
    </alternativeName>
</protein>
<dbReference type="GO" id="GO:0006364">
    <property type="term" value="P:rRNA processing"/>
    <property type="evidence" value="ECO:0007669"/>
    <property type="project" value="UniProtKB-KW"/>
</dbReference>
<keyword evidence="11" id="KW-0539">Nucleus</keyword>
<evidence type="ECO:0000256" key="1">
    <source>
        <dbReference type="ARBA" id="ARBA00004123"/>
    </source>
</evidence>
<evidence type="ECO:0000256" key="12">
    <source>
        <dbReference type="ARBA" id="ARBA00037900"/>
    </source>
</evidence>
<dbReference type="CDD" id="cd01011">
    <property type="entry name" value="nicotinamidase"/>
    <property type="match status" value="1"/>
</dbReference>
<dbReference type="CDD" id="cd22525">
    <property type="entry name" value="KH-I_Rrp4_eukar"/>
    <property type="match status" value="1"/>
</dbReference>
<comment type="similarity">
    <text evidence="3">Belongs to the RRP4 family.</text>
</comment>
<dbReference type="Proteomes" id="UP000504615">
    <property type="component" value="Unplaced"/>
</dbReference>
<dbReference type="Pfam" id="PF13499">
    <property type="entry name" value="EF-hand_7"/>
    <property type="match status" value="1"/>
</dbReference>
<dbReference type="Gene3D" id="2.40.50.140">
    <property type="entry name" value="Nucleic acid-binding proteins"/>
    <property type="match status" value="1"/>
</dbReference>
<dbReference type="InterPro" id="IPR011992">
    <property type="entry name" value="EF-hand-dom_pair"/>
</dbReference>
<dbReference type="Gene3D" id="3.40.50.850">
    <property type="entry name" value="Isochorismatase-like"/>
    <property type="match status" value="1"/>
</dbReference>
<keyword evidence="7" id="KW-0378">Hydrolase</keyword>
<dbReference type="GeneID" id="105426748"/>
<evidence type="ECO:0000256" key="10">
    <source>
        <dbReference type="ARBA" id="ARBA00022884"/>
    </source>
</evidence>
<reference evidence="17" key="1">
    <citation type="submission" date="2025-08" db="UniProtKB">
        <authorList>
            <consortium name="RefSeq"/>
        </authorList>
    </citation>
    <scope>IDENTIFICATION</scope>
</reference>
<dbReference type="InterPro" id="IPR036612">
    <property type="entry name" value="KH_dom_type_1_sf"/>
</dbReference>
<evidence type="ECO:0000256" key="5">
    <source>
        <dbReference type="ARBA" id="ARBA00022642"/>
    </source>
</evidence>
<keyword evidence="5" id="KW-0662">Pyridine nucleotide biosynthesis</keyword>
<dbReference type="SMART" id="SM00054">
    <property type="entry name" value="EFh"/>
    <property type="match status" value="2"/>
</dbReference>
<dbReference type="OrthoDB" id="167809at2759"/>
<comment type="pathway">
    <text evidence="12">Cofactor biosynthesis; nicotinate biosynthesis; nicotinate from nicotinamide: step 1/1.</text>
</comment>
<dbReference type="PANTHER" id="PTHR11080">
    <property type="entry name" value="PYRAZINAMIDASE/NICOTINAMIDASE"/>
    <property type="match status" value="1"/>
</dbReference>
<dbReference type="InterPro" id="IPR036380">
    <property type="entry name" value="Isochorismatase-like_sf"/>
</dbReference>
<evidence type="ECO:0000256" key="13">
    <source>
        <dbReference type="ARBA" id="ARBA00039017"/>
    </source>
</evidence>
<dbReference type="Pfam" id="PF15985">
    <property type="entry name" value="KH_6"/>
    <property type="match status" value="1"/>
</dbReference>
<dbReference type="SUPFAM" id="SSF50249">
    <property type="entry name" value="Nucleic acid-binding proteins"/>
    <property type="match status" value="1"/>
</dbReference>
<keyword evidence="4" id="KW-0698">rRNA processing</keyword>
<organism evidence="16 17">
    <name type="scientific">Pogonomyrmex barbatus</name>
    <name type="common">red harvester ant</name>
    <dbReference type="NCBI Taxonomy" id="144034"/>
    <lineage>
        <taxon>Eukaryota</taxon>
        <taxon>Metazoa</taxon>
        <taxon>Ecdysozoa</taxon>
        <taxon>Arthropoda</taxon>
        <taxon>Hexapoda</taxon>
        <taxon>Insecta</taxon>
        <taxon>Pterygota</taxon>
        <taxon>Neoptera</taxon>
        <taxon>Endopterygota</taxon>
        <taxon>Hymenoptera</taxon>
        <taxon>Apocrita</taxon>
        <taxon>Aculeata</taxon>
        <taxon>Formicoidea</taxon>
        <taxon>Formicidae</taxon>
        <taxon>Myrmicinae</taxon>
        <taxon>Pogonomyrmex</taxon>
    </lineage>
</organism>
<evidence type="ECO:0000313" key="17">
    <source>
        <dbReference type="RefSeq" id="XP_011636432.2"/>
    </source>
</evidence>
<dbReference type="InterPro" id="IPR000868">
    <property type="entry name" value="Isochorismatase-like_dom"/>
</dbReference>
<dbReference type="Pfam" id="PF21266">
    <property type="entry name" value="S1_RRP4"/>
    <property type="match status" value="1"/>
</dbReference>
<sequence length="616" mass="69362">MTEYPPINVRLAVNRVDFNLITNDGIQPRLYTPGEEISSQPDFLRGHGTYVDEEKTLRASVAGILEKVNKLISIRPLKARYNGEIGDLIVGRITEVQQKRWKVDVNAKLDAVLLLSSVNLPGGELRRRSAEDEQTMRRYLQEGDLICAEVQSIFADGSLSLHTRVLKYGKLSQGIMLKVPPMLIQRKKTHYHNLENGATLILGNNGYVWIGANIQNVDKSEGGFTEDLSKIPVENRDICSRLRNCILILAQCNMLLSDTSVTYAYEESMKYEVLETGSREVVSRDMDACFNAFDKDGDGFLSISEFDLICRALFRNDRGKIYGLEEDQLHAVYSIFDLKGDGLIDREEFEVCWNRWIKVCTRPKSAFLIVDVQNDFISGSLNIKHCAAQHDGSEVIDPINRLLETVPFDAVFYSLDWHPVDHVSFIDNLHLREVDISSNISKEAARVYDTVTFRGPPLLKQRLWPRHCVQDSWGAELHKDLKIVDNAIKIYKGTNPEVDSYSVFWDNKKLTETTLSSQLQEKGATDIYICGLAYDVCVGATAVDALTSGYRTILIDDCSRGVDLVDIEKTKATVIGSNGVIVNSSQVKAMVEGRDRRPELGYKLALEIKHKLSLGE</sequence>
<dbReference type="SMART" id="SM00316">
    <property type="entry name" value="S1"/>
    <property type="match status" value="1"/>
</dbReference>
<dbReference type="CDD" id="cd05789">
    <property type="entry name" value="S1_Rrp4"/>
    <property type="match status" value="1"/>
</dbReference>
<dbReference type="InterPro" id="IPR002048">
    <property type="entry name" value="EF_hand_dom"/>
</dbReference>
<evidence type="ECO:0000256" key="3">
    <source>
        <dbReference type="ARBA" id="ARBA00009155"/>
    </source>
</evidence>
<keyword evidence="10" id="KW-0694">RNA-binding</keyword>
<gene>
    <name evidence="17" type="primary">LOC105426748</name>
</gene>
<dbReference type="Gene3D" id="2.40.50.100">
    <property type="match status" value="1"/>
</dbReference>
<dbReference type="GO" id="GO:0008936">
    <property type="term" value="F:nicotinamidase activity"/>
    <property type="evidence" value="ECO:0007669"/>
    <property type="project" value="UniProtKB-EC"/>
</dbReference>
<dbReference type="PROSITE" id="PS50222">
    <property type="entry name" value="EF_HAND_2"/>
    <property type="match status" value="2"/>
</dbReference>
<dbReference type="Pfam" id="PF00857">
    <property type="entry name" value="Isochorismatase"/>
    <property type="match status" value="1"/>
</dbReference>
<dbReference type="InterPro" id="IPR048565">
    <property type="entry name" value="S1_RRP4"/>
</dbReference>
<dbReference type="PROSITE" id="PS00018">
    <property type="entry name" value="EF_HAND_1"/>
    <property type="match status" value="1"/>
</dbReference>
<dbReference type="SUPFAM" id="SSF47473">
    <property type="entry name" value="EF-hand"/>
    <property type="match status" value="1"/>
</dbReference>
<dbReference type="GO" id="GO:0003723">
    <property type="term" value="F:RNA binding"/>
    <property type="evidence" value="ECO:0007669"/>
    <property type="project" value="UniProtKB-KW"/>
</dbReference>
<dbReference type="EC" id="3.5.1.19" evidence="13"/>
<evidence type="ECO:0000256" key="14">
    <source>
        <dbReference type="ARBA" id="ARBA00043224"/>
    </source>
</evidence>
<dbReference type="AlphaFoldDB" id="A0A6I9WWY7"/>
<dbReference type="PANTHER" id="PTHR11080:SF2">
    <property type="entry name" value="LD05707P"/>
    <property type="match status" value="1"/>
</dbReference>
<dbReference type="InterPro" id="IPR004088">
    <property type="entry name" value="KH_dom_type_1"/>
</dbReference>
<dbReference type="SUPFAM" id="SSF110324">
    <property type="entry name" value="Ribosomal L27 protein-like"/>
    <property type="match status" value="1"/>
</dbReference>
<name>A0A6I9WWY7_9HYME</name>
<evidence type="ECO:0000256" key="6">
    <source>
        <dbReference type="ARBA" id="ARBA00022723"/>
    </source>
</evidence>
<dbReference type="InterPro" id="IPR052347">
    <property type="entry name" value="Isochorismatase_Nicotinamidase"/>
</dbReference>
<dbReference type="SUPFAM" id="SSF52499">
    <property type="entry name" value="Isochorismatase-like hydrolases"/>
    <property type="match status" value="1"/>
</dbReference>
<proteinExistence type="inferred from homology"/>
<keyword evidence="6" id="KW-0479">Metal-binding</keyword>
<evidence type="ECO:0000256" key="2">
    <source>
        <dbReference type="ARBA" id="ARBA00006336"/>
    </source>
</evidence>
<dbReference type="Pfam" id="PF14382">
    <property type="entry name" value="ECR1_N"/>
    <property type="match status" value="1"/>
</dbReference>
<dbReference type="InterPro" id="IPR018247">
    <property type="entry name" value="EF_Hand_1_Ca_BS"/>
</dbReference>
<feature type="domain" description="EF-hand" evidence="15">
    <location>
        <begin position="281"/>
        <end position="316"/>
    </location>
</feature>
<accession>A0A6I9WWY7</accession>
<evidence type="ECO:0000256" key="7">
    <source>
        <dbReference type="ARBA" id="ARBA00022801"/>
    </source>
</evidence>
<comment type="similarity">
    <text evidence="2">Belongs to the isochorismatase family.</text>
</comment>
<dbReference type="InterPro" id="IPR003029">
    <property type="entry name" value="S1_domain"/>
</dbReference>
<keyword evidence="16" id="KW-1185">Reference proteome</keyword>
<dbReference type="FunFam" id="2.40.50.140:FF:000038">
    <property type="entry name" value="Exosome complex component RRP4"/>
    <property type="match status" value="1"/>
</dbReference>
<dbReference type="CTD" id="42348"/>
<comment type="subcellular location">
    <subcellularLocation>
        <location evidence="1">Nucleus</location>
    </subcellularLocation>
</comment>
<evidence type="ECO:0000256" key="8">
    <source>
        <dbReference type="ARBA" id="ARBA00022835"/>
    </source>
</evidence>
<evidence type="ECO:0000259" key="15">
    <source>
        <dbReference type="PROSITE" id="PS50222"/>
    </source>
</evidence>
<dbReference type="SUPFAM" id="SSF54791">
    <property type="entry name" value="Eukaryotic type KH-domain (KH-domain type I)"/>
    <property type="match status" value="1"/>
</dbReference>
<dbReference type="GO" id="GO:0010468">
    <property type="term" value="P:regulation of gene expression"/>
    <property type="evidence" value="ECO:0007669"/>
    <property type="project" value="UniProtKB-ARBA"/>
</dbReference>
<dbReference type="GO" id="GO:0005509">
    <property type="term" value="F:calcium ion binding"/>
    <property type="evidence" value="ECO:0007669"/>
    <property type="project" value="InterPro"/>
</dbReference>
<dbReference type="GO" id="GO:0005634">
    <property type="term" value="C:nucleus"/>
    <property type="evidence" value="ECO:0007669"/>
    <property type="project" value="UniProtKB-SubCell"/>
</dbReference>
<evidence type="ECO:0000256" key="4">
    <source>
        <dbReference type="ARBA" id="ARBA00022552"/>
    </source>
</evidence>
<keyword evidence="9" id="KW-0106">Calcium</keyword>
<keyword evidence="8" id="KW-0271">Exosome</keyword>
<feature type="domain" description="EF-hand" evidence="15">
    <location>
        <begin position="324"/>
        <end position="359"/>
    </location>
</feature>
<dbReference type="GO" id="GO:0019363">
    <property type="term" value="P:pyridine nucleotide biosynthetic process"/>
    <property type="evidence" value="ECO:0007669"/>
    <property type="project" value="UniProtKB-KW"/>
</dbReference>
<dbReference type="InterPro" id="IPR025721">
    <property type="entry name" value="Exosome_cplx_N_dom"/>
</dbReference>
<evidence type="ECO:0000256" key="9">
    <source>
        <dbReference type="ARBA" id="ARBA00022837"/>
    </source>
</evidence>
<dbReference type="InterPro" id="IPR012340">
    <property type="entry name" value="NA-bd_OB-fold"/>
</dbReference>
<evidence type="ECO:0000313" key="16">
    <source>
        <dbReference type="Proteomes" id="UP000504615"/>
    </source>
</evidence>
<dbReference type="CDD" id="cd00051">
    <property type="entry name" value="EFh"/>
    <property type="match status" value="1"/>
</dbReference>
<evidence type="ECO:0000256" key="11">
    <source>
        <dbReference type="ARBA" id="ARBA00023242"/>
    </source>
</evidence>
<dbReference type="GO" id="GO:0000178">
    <property type="term" value="C:exosome (RNase complex)"/>
    <property type="evidence" value="ECO:0007669"/>
    <property type="project" value="UniProtKB-KW"/>
</dbReference>